<organism evidence="1 2">
    <name type="scientific">Gigaspora rosea</name>
    <dbReference type="NCBI Taxonomy" id="44941"/>
    <lineage>
        <taxon>Eukaryota</taxon>
        <taxon>Fungi</taxon>
        <taxon>Fungi incertae sedis</taxon>
        <taxon>Mucoromycota</taxon>
        <taxon>Glomeromycotina</taxon>
        <taxon>Glomeromycetes</taxon>
        <taxon>Diversisporales</taxon>
        <taxon>Gigasporaceae</taxon>
        <taxon>Gigaspora</taxon>
    </lineage>
</organism>
<proteinExistence type="predicted"/>
<evidence type="ECO:0000313" key="1">
    <source>
        <dbReference type="EMBL" id="RIB03912.1"/>
    </source>
</evidence>
<dbReference type="OrthoDB" id="2362090at2759"/>
<protein>
    <submittedName>
        <fullName evidence="1">Uncharacterized protein</fullName>
    </submittedName>
</protein>
<gene>
    <name evidence="1" type="ORF">C2G38_2254709</name>
</gene>
<name>A0A397U0Y5_9GLOM</name>
<accession>A0A397U0Y5</accession>
<comment type="caution">
    <text evidence="1">The sequence shown here is derived from an EMBL/GenBank/DDBJ whole genome shotgun (WGS) entry which is preliminary data.</text>
</comment>
<sequence>MDPGISLNEFNLNNAIKNYNEKIMNKPLILFIVYLTHLVKYEDTWNIYSELAKAYKIKLDTLKQMSNYYNEGYVKKDERIQLATRALLVPNLSSPPEGSTLAAIPTTQLRELSI</sequence>
<reference evidence="1 2" key="1">
    <citation type="submission" date="2018-06" db="EMBL/GenBank/DDBJ databases">
        <title>Comparative genomics reveals the genomic features of Rhizophagus irregularis, R. cerebriforme, R. diaphanum and Gigaspora rosea, and their symbiotic lifestyle signature.</title>
        <authorList>
            <person name="Morin E."/>
            <person name="San Clemente H."/>
            <person name="Chen E.C.H."/>
            <person name="De La Providencia I."/>
            <person name="Hainaut M."/>
            <person name="Kuo A."/>
            <person name="Kohler A."/>
            <person name="Murat C."/>
            <person name="Tang N."/>
            <person name="Roy S."/>
            <person name="Loubradou J."/>
            <person name="Henrissat B."/>
            <person name="Grigoriev I.V."/>
            <person name="Corradi N."/>
            <person name="Roux C."/>
            <person name="Martin F.M."/>
        </authorList>
    </citation>
    <scope>NUCLEOTIDE SEQUENCE [LARGE SCALE GENOMIC DNA]</scope>
    <source>
        <strain evidence="1 2">DAOM 194757</strain>
    </source>
</reference>
<keyword evidence="2" id="KW-1185">Reference proteome</keyword>
<dbReference type="AlphaFoldDB" id="A0A397U0Y5"/>
<dbReference type="Proteomes" id="UP000266673">
    <property type="component" value="Unassembled WGS sequence"/>
</dbReference>
<dbReference type="EMBL" id="QKWP01002297">
    <property type="protein sequence ID" value="RIB03912.1"/>
    <property type="molecule type" value="Genomic_DNA"/>
</dbReference>
<evidence type="ECO:0000313" key="2">
    <source>
        <dbReference type="Proteomes" id="UP000266673"/>
    </source>
</evidence>